<dbReference type="InterPro" id="IPR051563">
    <property type="entry name" value="Glycosyl_Hydrolase_51"/>
</dbReference>
<sequence>MLSGPAAGAISRVTESHAGISPLGYTLNFNTLDRQPRDNDFLLVRADKPGDPTAGWWTNFQCGANAQAERTDLPPNAIGHQTLRLNALSGCGSAELTTYFDTLEGHSFVHLHGNYTLTFKAKSLSGAKPLHIILQRLDTQHGAENFLDKQVTLSPQWHEYSLSIAANDKPGAIGSVRLQFLLESASILMDDVSLTPARSAGNTTAFRDEVVAALREYKPGILRFMDNGANFGASLDDLLAPQFARRRTGYSTQSQRSEDIALGVPEVLELSAAVGAEPWISLPAGFSPWEMQGLIDYLSGPTTTHYGAMRAAAGHARPWSDVFPTIHLELGNEQWNVMSFAGAAIHDPTAYGQRAAAVFNAARHSPSFNDAHYDLVAGSWFAVPWWSEQEAKALNGAADSLAVAPYLFSEFNDASSSEAIFGSMFAQPEELNSNGFMAQQRDTLNKFAAGKKLSVYEVNLGTATGSANITQDAIDTTVPSLGGGLAVADHMLLMLRELGISDQCFFALPEFSNGFTSSGGSKRNTPLWGGVVDMGGNTNARRPAFLALEAVNHALLANMVAVQTSGLNPTWSQAASTNDKIAAGNIHQLQSFAFADGAKRSLILFNLSRTQALPLNIAAMNPTAAGVTVTTLTSARITDNNEHGEQVKLRTANEKNAATRSLPPFSMTVLTWTER</sequence>
<dbReference type="PANTHER" id="PTHR31776">
    <property type="entry name" value="ALPHA-L-ARABINOFURANOSIDASE 1"/>
    <property type="match status" value="1"/>
</dbReference>
<gene>
    <name evidence="1" type="ORF">ACFQBQ_12175</name>
</gene>
<dbReference type="RefSeq" id="WP_390235331.1">
    <property type="nucleotide sequence ID" value="NZ_JBHSWI010000001.1"/>
</dbReference>
<accession>A0ABW1ZCF7</accession>
<evidence type="ECO:0000313" key="1">
    <source>
        <dbReference type="EMBL" id="MFC6646327.1"/>
    </source>
</evidence>
<dbReference type="InterPro" id="IPR013780">
    <property type="entry name" value="Glyco_hydro_b"/>
</dbReference>
<name>A0ABW1ZCF7_9BACT</name>
<dbReference type="EMBL" id="JBHSWI010000001">
    <property type="protein sequence ID" value="MFC6646327.1"/>
    <property type="molecule type" value="Genomic_DNA"/>
</dbReference>
<dbReference type="PANTHER" id="PTHR31776:SF0">
    <property type="entry name" value="ALPHA-L-ARABINOFURANOSIDASE 1"/>
    <property type="match status" value="1"/>
</dbReference>
<comment type="caution">
    <text evidence="1">The sequence shown here is derived from an EMBL/GenBank/DDBJ whole genome shotgun (WGS) entry which is preliminary data.</text>
</comment>
<dbReference type="Proteomes" id="UP001596391">
    <property type="component" value="Unassembled WGS sequence"/>
</dbReference>
<dbReference type="Gene3D" id="3.20.20.80">
    <property type="entry name" value="Glycosidases"/>
    <property type="match status" value="1"/>
</dbReference>
<dbReference type="SUPFAM" id="SSF51445">
    <property type="entry name" value="(Trans)glycosidases"/>
    <property type="match status" value="1"/>
</dbReference>
<dbReference type="Gene3D" id="2.60.40.1180">
    <property type="entry name" value="Golgi alpha-mannosidase II"/>
    <property type="match status" value="1"/>
</dbReference>
<keyword evidence="2" id="KW-1185">Reference proteome</keyword>
<evidence type="ECO:0000313" key="2">
    <source>
        <dbReference type="Proteomes" id="UP001596391"/>
    </source>
</evidence>
<protein>
    <submittedName>
        <fullName evidence="1">Uncharacterized protein</fullName>
    </submittedName>
</protein>
<reference evidence="2" key="1">
    <citation type="journal article" date="2019" name="Int. J. Syst. Evol. Microbiol.">
        <title>The Global Catalogue of Microorganisms (GCM) 10K type strain sequencing project: providing services to taxonomists for standard genome sequencing and annotation.</title>
        <authorList>
            <consortium name="The Broad Institute Genomics Platform"/>
            <consortium name="The Broad Institute Genome Sequencing Center for Infectious Disease"/>
            <person name="Wu L."/>
            <person name="Ma J."/>
        </authorList>
    </citation>
    <scope>NUCLEOTIDE SEQUENCE [LARGE SCALE GENOMIC DNA]</scope>
    <source>
        <strain evidence="2">CGMCC 1.16026</strain>
    </source>
</reference>
<organism evidence="1 2">
    <name type="scientific">Granulicella cerasi</name>
    <dbReference type="NCBI Taxonomy" id="741063"/>
    <lineage>
        <taxon>Bacteria</taxon>
        <taxon>Pseudomonadati</taxon>
        <taxon>Acidobacteriota</taxon>
        <taxon>Terriglobia</taxon>
        <taxon>Terriglobales</taxon>
        <taxon>Acidobacteriaceae</taxon>
        <taxon>Granulicella</taxon>
    </lineage>
</organism>
<proteinExistence type="predicted"/>
<dbReference type="InterPro" id="IPR017853">
    <property type="entry name" value="GH"/>
</dbReference>